<dbReference type="PANTHER" id="PTHR12353:SF19">
    <property type="entry name" value="DISKS LARGE-ASSOCIATED PROTEIN 4"/>
    <property type="match status" value="1"/>
</dbReference>
<evidence type="ECO:0000313" key="4">
    <source>
        <dbReference type="Proteomes" id="UP000261360"/>
    </source>
</evidence>
<feature type="region of interest" description="Disordered" evidence="2">
    <location>
        <begin position="686"/>
        <end position="775"/>
    </location>
</feature>
<dbReference type="InterPro" id="IPR005026">
    <property type="entry name" value="SAPAP"/>
</dbReference>
<dbReference type="GO" id="GO:0023052">
    <property type="term" value="P:signaling"/>
    <property type="evidence" value="ECO:0007669"/>
    <property type="project" value="InterPro"/>
</dbReference>
<feature type="compositionally biased region" description="Polar residues" evidence="2">
    <location>
        <begin position="686"/>
        <end position="700"/>
    </location>
</feature>
<feature type="compositionally biased region" description="Polar residues" evidence="2">
    <location>
        <begin position="756"/>
        <end position="770"/>
    </location>
</feature>
<feature type="region of interest" description="Disordered" evidence="2">
    <location>
        <begin position="429"/>
        <end position="454"/>
    </location>
</feature>
<feature type="compositionally biased region" description="Low complexity" evidence="2">
    <location>
        <begin position="1111"/>
        <end position="1121"/>
    </location>
</feature>
<feature type="compositionally biased region" description="Basic and acidic residues" evidence="2">
    <location>
        <begin position="530"/>
        <end position="549"/>
    </location>
</feature>
<feature type="region of interest" description="Disordered" evidence="2">
    <location>
        <begin position="210"/>
        <end position="272"/>
    </location>
</feature>
<keyword evidence="4" id="KW-1185">Reference proteome</keyword>
<dbReference type="GO" id="GO:0060090">
    <property type="term" value="F:molecular adaptor activity"/>
    <property type="evidence" value="ECO:0007669"/>
    <property type="project" value="TreeGrafter"/>
</dbReference>
<feature type="compositionally biased region" description="Low complexity" evidence="2">
    <location>
        <begin position="1070"/>
        <end position="1080"/>
    </location>
</feature>
<evidence type="ECO:0000313" key="3">
    <source>
        <dbReference type="Ensembl" id="ENSSLDP00000013094.1"/>
    </source>
</evidence>
<dbReference type="Pfam" id="PF03359">
    <property type="entry name" value="GKAP"/>
    <property type="match status" value="1"/>
</dbReference>
<feature type="region of interest" description="Disordered" evidence="2">
    <location>
        <begin position="530"/>
        <end position="560"/>
    </location>
</feature>
<feature type="compositionally biased region" description="Polar residues" evidence="2">
    <location>
        <begin position="873"/>
        <end position="890"/>
    </location>
</feature>
<feature type="region of interest" description="Disordered" evidence="2">
    <location>
        <begin position="1070"/>
        <end position="1164"/>
    </location>
</feature>
<accession>A0A3B4X619</accession>
<feature type="compositionally biased region" description="Polar residues" evidence="2">
    <location>
        <begin position="1141"/>
        <end position="1150"/>
    </location>
</feature>
<dbReference type="Ensembl" id="ENSSLDT00000013572.1">
    <property type="protein sequence ID" value="ENSSLDP00000013094.1"/>
    <property type="gene ID" value="ENSSLDG00000010423.1"/>
</dbReference>
<dbReference type="STRING" id="1841481.ENSSLDP00000013094"/>
<dbReference type="Proteomes" id="UP000261360">
    <property type="component" value="Unplaced"/>
</dbReference>
<sequence length="1164" mass="126281">MKGLGTNRNRHLSDSCDPSSGHPEANYPQKTSTLPRSPYLLSPTMDHYGTMDPHLYPSANPGSFPPDCMLPLNNQLSNSSTFPRIHYNSYDQSDFSPPGDSIGGISTGTMGTSMSMGMGTSIGMAGLSGRTPMITSGSATISHHMTKNQAPASLLEFDKQLPGGHDGFSTLQYHRTSAVAAAKQRTDSPGRIRYMLHSVQKLFAKSQSLESHNMKGNVNGRSTGSGGGSSGTEDSGKQNRRSKSKDRSTKSEATAKRRPRSNMSGYWSSDDLDSSDLSSYHNTMAMMTLGRPTGHESQGGQSRYIHSGYNTISSSKSSSDMKYQALPGPGGGGGGGLVGTGGMLMNDNDYMKGGSWSTLTMGQPRHVIQKGSATLDRSMLKSKSCQQELTCNYLQVGRRGDWSSTLGRSGGANEIPCRRMRSGSYVKAMGDMEDSDDSEGSPKPSPKTAARRQSYLRATQQSLSDQLPPRNCLPSLRELSNNRSLDNLDCIEGTGSSLPRWDDDDFSQACSTLGRRSCMGQLRDLEMSHHYEDRSSESTFRDSRSHSQDNPEPPDLPMPTCFRSRSHSYLRAIQAGCSQDDDTASIDSGCSPPPTDTSVRTYSTSTDDLSTQWKTWKEQFGSYLRATGLDKAPKEKQLAIFLQRLGTDRRRILTSHTVSTCITTCKKAAPPPVPPRTTSKPYISVTVQSSTESAQDNYLDQQDRRSEVNSQSSHAHSNSSDSLDSTRANSLARGIPRPPHIIPTPIATPREPIAPTTANASTETSDSVVQHESLKSGLNKGNLVAEEPLVAPVPRRKLSSIGIQVDCIQEVPREETPPLAKFQSIGVQVEDGWQLSRSSSMASKQETDSDTQDIPVISHVNNTKPTEKKVMVNSASQSMSSPPGQDSLDNGDTTGDTSSPPPPRQILNRSTTRSSSSSFSESLDPALDPSSLPPPDPWLESGNGSNSSVPQSGGGGTLCRRDGHWFLKLLQAETGRMEGWCQQMEQETKDNQLSEEVLGKVRSAVGSAQLLMTQKFQQFRGLCEQNLNVNANPRPTAQDLAGFWDLLQLSIEDISLKFDELYHLKSNDWQPVPSAAAQSPPERKDEEKVAPPTSKKPGKGRPSLGREKSADSSSTSSSASAEKQRQEARKRLLAAKKAASFRQNSATESADSIEIYVPEAQTRL</sequence>
<proteinExistence type="inferred from homology"/>
<reference evidence="3" key="2">
    <citation type="submission" date="2025-09" db="UniProtKB">
        <authorList>
            <consortium name="Ensembl"/>
        </authorList>
    </citation>
    <scope>IDENTIFICATION</scope>
</reference>
<feature type="compositionally biased region" description="Basic and acidic residues" evidence="2">
    <location>
        <begin position="245"/>
        <end position="255"/>
    </location>
</feature>
<protein>
    <submittedName>
        <fullName evidence="3">DLG associated protein 4</fullName>
    </submittedName>
</protein>
<name>A0A3B4X619_SERLL</name>
<feature type="region of interest" description="Disordered" evidence="2">
    <location>
        <begin position="580"/>
        <end position="603"/>
    </location>
</feature>
<dbReference type="AlphaFoldDB" id="A0A3B4X619"/>
<evidence type="ECO:0000256" key="2">
    <source>
        <dbReference type="SAM" id="MobiDB-lite"/>
    </source>
</evidence>
<feature type="compositionally biased region" description="Low complexity" evidence="2">
    <location>
        <begin position="709"/>
        <end position="725"/>
    </location>
</feature>
<dbReference type="GO" id="GO:0099572">
    <property type="term" value="C:postsynaptic specialization"/>
    <property type="evidence" value="ECO:0007669"/>
    <property type="project" value="TreeGrafter"/>
</dbReference>
<feature type="region of interest" description="Disordered" evidence="2">
    <location>
        <begin position="1"/>
        <end position="41"/>
    </location>
</feature>
<evidence type="ECO:0000256" key="1">
    <source>
        <dbReference type="ARBA" id="ARBA00008839"/>
    </source>
</evidence>
<feature type="region of interest" description="Disordered" evidence="2">
    <location>
        <begin position="459"/>
        <end position="478"/>
    </location>
</feature>
<reference evidence="3" key="1">
    <citation type="submission" date="2025-08" db="UniProtKB">
        <authorList>
            <consortium name="Ensembl"/>
        </authorList>
    </citation>
    <scope>IDENTIFICATION</scope>
</reference>
<feature type="compositionally biased region" description="Low complexity" evidence="2">
    <location>
        <begin position="909"/>
        <end position="930"/>
    </location>
</feature>
<dbReference type="PANTHER" id="PTHR12353">
    <property type="entry name" value="DISKS LARGE-ASSOCIATED PROTEIN DAP SAP90/PSD-95-ASSOCIATED PROTEIN"/>
    <property type="match status" value="1"/>
</dbReference>
<dbReference type="GO" id="GO:0098978">
    <property type="term" value="C:glutamatergic synapse"/>
    <property type="evidence" value="ECO:0007669"/>
    <property type="project" value="TreeGrafter"/>
</dbReference>
<feature type="compositionally biased region" description="Polar residues" evidence="2">
    <location>
        <begin position="942"/>
        <end position="951"/>
    </location>
</feature>
<comment type="similarity">
    <text evidence="1">Belongs to the SAPAP family.</text>
</comment>
<feature type="region of interest" description="Disordered" evidence="2">
    <location>
        <begin position="836"/>
        <end position="956"/>
    </location>
</feature>
<organism evidence="3 4">
    <name type="scientific">Seriola lalandi dorsalis</name>
    <dbReference type="NCBI Taxonomy" id="1841481"/>
    <lineage>
        <taxon>Eukaryota</taxon>
        <taxon>Metazoa</taxon>
        <taxon>Chordata</taxon>
        <taxon>Craniata</taxon>
        <taxon>Vertebrata</taxon>
        <taxon>Euteleostomi</taxon>
        <taxon>Actinopterygii</taxon>
        <taxon>Neopterygii</taxon>
        <taxon>Teleostei</taxon>
        <taxon>Neoteleostei</taxon>
        <taxon>Acanthomorphata</taxon>
        <taxon>Carangaria</taxon>
        <taxon>Carangiformes</taxon>
        <taxon>Carangidae</taxon>
        <taxon>Seriola</taxon>
    </lineage>
</organism>
<dbReference type="GeneTree" id="ENSGT00940000155308"/>